<dbReference type="RefSeq" id="WP_133233328.1">
    <property type="nucleotide sequence ID" value="NZ_SMRT01000014.1"/>
</dbReference>
<evidence type="ECO:0000313" key="5">
    <source>
        <dbReference type="EMBL" id="TDF94164.1"/>
    </source>
</evidence>
<dbReference type="AlphaFoldDB" id="A0A4V2ZSR4"/>
<dbReference type="SMART" id="SM00342">
    <property type="entry name" value="HTH_ARAC"/>
    <property type="match status" value="1"/>
</dbReference>
<evidence type="ECO:0000313" key="6">
    <source>
        <dbReference type="Proteomes" id="UP000295636"/>
    </source>
</evidence>
<dbReference type="PRINTS" id="PR00032">
    <property type="entry name" value="HTHARAC"/>
</dbReference>
<dbReference type="PANTHER" id="PTHR43280">
    <property type="entry name" value="ARAC-FAMILY TRANSCRIPTIONAL REGULATOR"/>
    <property type="match status" value="1"/>
</dbReference>
<dbReference type="GO" id="GO:0003700">
    <property type="term" value="F:DNA-binding transcription factor activity"/>
    <property type="evidence" value="ECO:0007669"/>
    <property type="project" value="InterPro"/>
</dbReference>
<dbReference type="Pfam" id="PF12833">
    <property type="entry name" value="HTH_18"/>
    <property type="match status" value="1"/>
</dbReference>
<dbReference type="OrthoDB" id="324626at2"/>
<dbReference type="GO" id="GO:0043565">
    <property type="term" value="F:sequence-specific DNA binding"/>
    <property type="evidence" value="ECO:0007669"/>
    <property type="project" value="InterPro"/>
</dbReference>
<dbReference type="InterPro" id="IPR018060">
    <property type="entry name" value="HTH_AraC"/>
</dbReference>
<keyword evidence="6" id="KW-1185">Reference proteome</keyword>
<dbReference type="Pfam" id="PF17853">
    <property type="entry name" value="GGDEF_2"/>
    <property type="match status" value="1"/>
</dbReference>
<evidence type="ECO:0000256" key="1">
    <source>
        <dbReference type="ARBA" id="ARBA00023015"/>
    </source>
</evidence>
<evidence type="ECO:0000256" key="3">
    <source>
        <dbReference type="ARBA" id="ARBA00023163"/>
    </source>
</evidence>
<dbReference type="SUPFAM" id="SSF46689">
    <property type="entry name" value="Homeodomain-like"/>
    <property type="match status" value="1"/>
</dbReference>
<proteinExistence type="predicted"/>
<reference evidence="5 6" key="1">
    <citation type="submission" date="2019-03" db="EMBL/GenBank/DDBJ databases">
        <title>This is whole genome sequence of Paenibacillus sp MS74 strain.</title>
        <authorList>
            <person name="Trinh H.N."/>
        </authorList>
    </citation>
    <scope>NUCLEOTIDE SEQUENCE [LARGE SCALE GENOMIC DNA]</scope>
    <source>
        <strain evidence="5 6">MS74</strain>
    </source>
</reference>
<evidence type="ECO:0000259" key="4">
    <source>
        <dbReference type="PROSITE" id="PS01124"/>
    </source>
</evidence>
<keyword evidence="2" id="KW-0238">DNA-binding</keyword>
<dbReference type="InterPro" id="IPR009057">
    <property type="entry name" value="Homeodomain-like_sf"/>
</dbReference>
<protein>
    <submittedName>
        <fullName evidence="5">AraC family transcriptional regulator</fullName>
    </submittedName>
</protein>
<gene>
    <name evidence="5" type="ORF">E1757_25070</name>
</gene>
<accession>A0A4V2ZSR4</accession>
<organism evidence="5 6">
    <name type="scientific">Paenibacillus piri</name>
    <dbReference type="NCBI Taxonomy" id="2547395"/>
    <lineage>
        <taxon>Bacteria</taxon>
        <taxon>Bacillati</taxon>
        <taxon>Bacillota</taxon>
        <taxon>Bacilli</taxon>
        <taxon>Bacillales</taxon>
        <taxon>Paenibacillaceae</taxon>
        <taxon>Paenibacillus</taxon>
    </lineage>
</organism>
<keyword evidence="1" id="KW-0805">Transcription regulation</keyword>
<dbReference type="EMBL" id="SMRT01000014">
    <property type="protein sequence ID" value="TDF94164.1"/>
    <property type="molecule type" value="Genomic_DNA"/>
</dbReference>
<name>A0A4V2ZSR4_9BACL</name>
<dbReference type="PANTHER" id="PTHR43280:SF28">
    <property type="entry name" value="HTH-TYPE TRANSCRIPTIONAL ACTIVATOR RHAS"/>
    <property type="match status" value="1"/>
</dbReference>
<keyword evidence="3" id="KW-0804">Transcription</keyword>
<feature type="domain" description="HTH araC/xylS-type" evidence="4">
    <location>
        <begin position="287"/>
        <end position="384"/>
    </location>
</feature>
<dbReference type="Proteomes" id="UP000295636">
    <property type="component" value="Unassembled WGS sequence"/>
</dbReference>
<dbReference type="Gene3D" id="1.10.10.60">
    <property type="entry name" value="Homeodomain-like"/>
    <property type="match status" value="2"/>
</dbReference>
<comment type="caution">
    <text evidence="5">The sequence shown here is derived from an EMBL/GenBank/DDBJ whole genome shotgun (WGS) entry which is preliminary data.</text>
</comment>
<evidence type="ECO:0000256" key="2">
    <source>
        <dbReference type="ARBA" id="ARBA00023125"/>
    </source>
</evidence>
<dbReference type="PROSITE" id="PS01124">
    <property type="entry name" value="HTH_ARAC_FAMILY_2"/>
    <property type="match status" value="1"/>
</dbReference>
<dbReference type="InterPro" id="IPR020449">
    <property type="entry name" value="Tscrpt_reg_AraC-type_HTH"/>
</dbReference>
<dbReference type="InterPro" id="IPR041522">
    <property type="entry name" value="CdaR_GGDEF"/>
</dbReference>
<sequence>MQNEVLFKDDMLLKWIRDRLFMDLIYGEGDRSLLREQLARLQGKPFFAFPALALLEAAGFGTKAEEKRKYAEQLRDDLHRHPVHGSIVFMDEAGRVGLLFSWLSKHTVDIVRSRLDDRFAFPVNIGVGEPCNRLDDIRHSYRQALSALQHKFYQGTGNVIYFSEPGKYRKVLHAPPEAEKELLESVVTAGDASGIGQAVDRFYRHLLQNGPIEPECVHGLTIRLLDSMDKAVLQQVGKNRHYKRCEIMSVVGMETLQEIKSFVAGHFTRLWEAVKYNDTDASRSIIKKTIVHMEQHCDRATLHSAAQMAEMTPAYLSFLFKLNTGKTFIEQLTEIRMEKAKELLALTNLKTYEVAEKVGYKDSRYFSQIFKKNVGVSPSGFRDSRQNSIYSDRKNN</sequence>